<protein>
    <recommendedName>
        <fullName evidence="5">DUF3099 domain-containing protein</fullName>
    </recommendedName>
</protein>
<dbReference type="Proteomes" id="UP000010729">
    <property type="component" value="Unassembled WGS sequence"/>
</dbReference>
<name>N1UZV9_9MICC</name>
<gene>
    <name evidence="3" type="ORF">D477_002029</name>
</gene>
<evidence type="ECO:0000256" key="1">
    <source>
        <dbReference type="SAM" id="MobiDB-lite"/>
    </source>
</evidence>
<evidence type="ECO:0008006" key="5">
    <source>
        <dbReference type="Google" id="ProtNLM"/>
    </source>
</evidence>
<evidence type="ECO:0000313" key="3">
    <source>
        <dbReference type="EMBL" id="EMY35941.1"/>
    </source>
</evidence>
<keyword evidence="2" id="KW-0812">Transmembrane</keyword>
<sequence length="158" mass="16987">MSKQPNDDRAVQSITDVPEGHSDEMRRRMVKYTVAMSIRLACLLLFFFVDGWMRWLLIAGAVFLPWIAVVIANAGGDQSVTHSDALLDRAPVAELESGAVLREPEADVLPGEIIDDDGDPVPHSGEPGAAGPAGRESDAGSGTEDRTMDERREDGDAA</sequence>
<proteinExistence type="predicted"/>
<dbReference type="EMBL" id="ANPE02000058">
    <property type="protein sequence ID" value="EMY35941.1"/>
    <property type="molecule type" value="Genomic_DNA"/>
</dbReference>
<feature type="transmembrane region" description="Helical" evidence="2">
    <location>
        <begin position="29"/>
        <end position="49"/>
    </location>
</feature>
<evidence type="ECO:0000256" key="2">
    <source>
        <dbReference type="SAM" id="Phobius"/>
    </source>
</evidence>
<evidence type="ECO:0000313" key="4">
    <source>
        <dbReference type="Proteomes" id="UP000010729"/>
    </source>
</evidence>
<dbReference type="OrthoDB" id="4229919at2"/>
<keyword evidence="2" id="KW-1133">Transmembrane helix</keyword>
<keyword evidence="4" id="KW-1185">Reference proteome</keyword>
<organism evidence="3 4">
    <name type="scientific">Arthrobacter crystallopoietes BAB-32</name>
    <dbReference type="NCBI Taxonomy" id="1246476"/>
    <lineage>
        <taxon>Bacteria</taxon>
        <taxon>Bacillati</taxon>
        <taxon>Actinomycetota</taxon>
        <taxon>Actinomycetes</taxon>
        <taxon>Micrococcales</taxon>
        <taxon>Micrococcaceae</taxon>
        <taxon>Crystallibacter</taxon>
    </lineage>
</organism>
<feature type="transmembrane region" description="Helical" evidence="2">
    <location>
        <begin position="55"/>
        <end position="74"/>
    </location>
</feature>
<feature type="compositionally biased region" description="Basic and acidic residues" evidence="1">
    <location>
        <begin position="135"/>
        <end position="158"/>
    </location>
</feature>
<dbReference type="RefSeq" id="WP_005266754.1">
    <property type="nucleotide sequence ID" value="NZ_ANPE02000058.1"/>
</dbReference>
<dbReference type="AlphaFoldDB" id="N1UZV9"/>
<dbReference type="InterPro" id="IPR021449">
    <property type="entry name" value="DUF3099"/>
</dbReference>
<reference evidence="3 4" key="1">
    <citation type="journal article" date="2013" name="Genome Announc.">
        <title>Draft Genome Sequence of Arthrobacter crystallopoietes Strain BAB-32, Revealing Genes for Bioremediation.</title>
        <authorList>
            <person name="Joshi M.N."/>
            <person name="Pandit A.S."/>
            <person name="Sharma A."/>
            <person name="Pandya R.V."/>
            <person name="Desai S.M."/>
            <person name="Saxena A.K."/>
            <person name="Bagatharia S.B."/>
        </authorList>
    </citation>
    <scope>NUCLEOTIDE SEQUENCE [LARGE SCALE GENOMIC DNA]</scope>
    <source>
        <strain evidence="3 4">BAB-32</strain>
    </source>
</reference>
<dbReference type="Pfam" id="PF11298">
    <property type="entry name" value="DUF3099"/>
    <property type="match status" value="1"/>
</dbReference>
<comment type="caution">
    <text evidence="3">The sequence shown here is derived from an EMBL/GenBank/DDBJ whole genome shotgun (WGS) entry which is preliminary data.</text>
</comment>
<accession>N1UZV9</accession>
<feature type="region of interest" description="Disordered" evidence="1">
    <location>
        <begin position="101"/>
        <end position="158"/>
    </location>
</feature>
<keyword evidence="2" id="KW-0472">Membrane</keyword>